<evidence type="ECO:0000313" key="1">
    <source>
        <dbReference type="EMBL" id="ACO74265.1"/>
    </source>
</evidence>
<keyword evidence="2" id="KW-1185">Reference proteome</keyword>
<proteinExistence type="predicted"/>
<dbReference type="HOGENOM" id="CLU_2601665_0_0_4"/>
<sequence length="79" mass="9103">MGFSFSDVDLPYIEEIIKNINTEEVTWRISYHIDETVSKGNMLTSEAEAKFVMVKNILGFNEGKNLLQFATLKENEKWG</sequence>
<name>C1D725_LARHH</name>
<accession>C1D725</accession>
<dbReference type="Proteomes" id="UP000002010">
    <property type="component" value="Chromosome"/>
</dbReference>
<evidence type="ECO:0000313" key="2">
    <source>
        <dbReference type="Proteomes" id="UP000002010"/>
    </source>
</evidence>
<reference evidence="1 2" key="1">
    <citation type="journal article" date="2009" name="PLoS Genet.">
        <title>The complete genome and proteome of Laribacter hongkongensis reveal potential mechanisms for adaptations to different temperatures and habitats.</title>
        <authorList>
            <person name="Woo P.C."/>
            <person name="Lau S.K."/>
            <person name="Tse H."/>
            <person name="Teng J.L."/>
            <person name="Curreem S.O."/>
            <person name="Tsang A.K."/>
            <person name="Fan R.Y."/>
            <person name="Wong G.K."/>
            <person name="Huang Y."/>
            <person name="Loman N.J."/>
            <person name="Snyder L.A."/>
            <person name="Cai J.J."/>
            <person name="Huang J.D."/>
            <person name="Mak W."/>
            <person name="Pallen M.J."/>
            <person name="Lok S."/>
            <person name="Yuen K.Y."/>
        </authorList>
    </citation>
    <scope>NUCLEOTIDE SEQUENCE [LARGE SCALE GENOMIC DNA]</scope>
    <source>
        <strain evidence="1 2">HLHK9</strain>
    </source>
</reference>
<dbReference type="KEGG" id="lhk:LHK_01275"/>
<gene>
    <name evidence="1" type="ordered locus">LHK_01275</name>
</gene>
<organism evidence="1 2">
    <name type="scientific">Laribacter hongkongensis (strain HLHK9)</name>
    <dbReference type="NCBI Taxonomy" id="557598"/>
    <lineage>
        <taxon>Bacteria</taxon>
        <taxon>Pseudomonadati</taxon>
        <taxon>Pseudomonadota</taxon>
        <taxon>Betaproteobacteria</taxon>
        <taxon>Neisseriales</taxon>
        <taxon>Aquaspirillaceae</taxon>
        <taxon>Laribacter</taxon>
    </lineage>
</organism>
<dbReference type="EMBL" id="CP001154">
    <property type="protein sequence ID" value="ACO74265.1"/>
    <property type="molecule type" value="Genomic_DNA"/>
</dbReference>
<dbReference type="AlphaFoldDB" id="C1D725"/>
<protein>
    <submittedName>
        <fullName evidence="1">Uncharacterized protein</fullName>
    </submittedName>
</protein>